<protein>
    <submittedName>
        <fullName evidence="1">Uncharacterized protein</fullName>
    </submittedName>
</protein>
<evidence type="ECO:0000313" key="2">
    <source>
        <dbReference type="Proteomes" id="UP001597237"/>
    </source>
</evidence>
<organism evidence="1 2">
    <name type="scientific">Phenylobacterium terrae</name>
    <dbReference type="NCBI Taxonomy" id="2665495"/>
    <lineage>
        <taxon>Bacteria</taxon>
        <taxon>Pseudomonadati</taxon>
        <taxon>Pseudomonadota</taxon>
        <taxon>Alphaproteobacteria</taxon>
        <taxon>Caulobacterales</taxon>
        <taxon>Caulobacteraceae</taxon>
        <taxon>Phenylobacterium</taxon>
    </lineage>
</organism>
<dbReference type="EMBL" id="JBHUEY010000001">
    <property type="protein sequence ID" value="MFD1781852.1"/>
    <property type="molecule type" value="Genomic_DNA"/>
</dbReference>
<sequence>MVDLAPDIDRYRADSRRALNDALAGPLAAGFELASLPLTDQGRLAIPLEKRDVTALARLQVDLDDEEVVLTVKRGAASERLVFEAYTPAGAALLLRRRDPQQAAAVEFTLSATRGGAAVPAAGLPGLIAVDALSGNLAHLLMVLSLEQQRIRRHLRALAAARTIDGAKGGLLDRLGAELGVPRFDSRMVFDAGVLSEIAPEREPDARYRPRLRLFRGALFPTREEVVRRLREVNPGFDLEERDNPFEVAVRIASVAPTAQAAQDQLAAAFERLRRSQLIDPAAPDADRAVPKAQKAEEKALRRRLRDGFSAMPAVAAMAPPLARALDRLLGFAGAVGFAGDIALVKAQDDAGGALHELGLGAQIRTGQTFLRQLADRIQATDPAATGDFAAAVAALKPVAGQPGEPQAIDLLRPLGFATARRLDGVNYYLSHLPIGNLDIAGPGAVERPPGARTEAVFEAADLAPRSAEGLAEALKAAREQAGLTATAVAGAQILAMLADLPAHEAAYRDRILPPRYSLADQTALQALWQGVPPEALAGLTVKGATAAGLRNGEEDDWDKVSALTFSLADQGVPALAVLVRQNGDVVLAASSIPLPGLGPNLTQRKALRLNWAAADLDTGRPTRAASDPAHGGGTRFPVRFEEPGVYAIVLTGYRRMGLTDPLEVRPWLPPGETLDYPAYERMMNILAHACPAGVEINTWPIRQRHVKLDPDAPPAALNLAAARSFRRFRQPRFAVPQSPVPGESDA</sequence>
<reference evidence="2" key="1">
    <citation type="journal article" date="2019" name="Int. J. Syst. Evol. Microbiol.">
        <title>The Global Catalogue of Microorganisms (GCM) 10K type strain sequencing project: providing services to taxonomists for standard genome sequencing and annotation.</title>
        <authorList>
            <consortium name="The Broad Institute Genomics Platform"/>
            <consortium name="The Broad Institute Genome Sequencing Center for Infectious Disease"/>
            <person name="Wu L."/>
            <person name="Ma J."/>
        </authorList>
    </citation>
    <scope>NUCLEOTIDE SEQUENCE [LARGE SCALE GENOMIC DNA]</scope>
    <source>
        <strain evidence="2">DFY28</strain>
    </source>
</reference>
<comment type="caution">
    <text evidence="1">The sequence shown here is derived from an EMBL/GenBank/DDBJ whole genome shotgun (WGS) entry which is preliminary data.</text>
</comment>
<name>A0ABW4MW88_9CAUL</name>
<accession>A0ABW4MW88</accession>
<dbReference type="RefSeq" id="WP_377281315.1">
    <property type="nucleotide sequence ID" value="NZ_JBHRSI010000003.1"/>
</dbReference>
<gene>
    <name evidence="1" type="ORF">ACFSC0_00465</name>
</gene>
<evidence type="ECO:0000313" key="1">
    <source>
        <dbReference type="EMBL" id="MFD1781852.1"/>
    </source>
</evidence>
<keyword evidence="2" id="KW-1185">Reference proteome</keyword>
<proteinExistence type="predicted"/>
<dbReference type="Proteomes" id="UP001597237">
    <property type="component" value="Unassembled WGS sequence"/>
</dbReference>